<organism evidence="5 6">
    <name type="scientific">Trichoderma harzianum CBS 226.95</name>
    <dbReference type="NCBI Taxonomy" id="983964"/>
    <lineage>
        <taxon>Eukaryota</taxon>
        <taxon>Fungi</taxon>
        <taxon>Dikarya</taxon>
        <taxon>Ascomycota</taxon>
        <taxon>Pezizomycotina</taxon>
        <taxon>Sordariomycetes</taxon>
        <taxon>Hypocreomycetidae</taxon>
        <taxon>Hypocreales</taxon>
        <taxon>Hypocreaceae</taxon>
        <taxon>Trichoderma</taxon>
    </lineage>
</organism>
<evidence type="ECO:0000313" key="6">
    <source>
        <dbReference type="Proteomes" id="UP000241690"/>
    </source>
</evidence>
<dbReference type="Gene3D" id="3.40.50.300">
    <property type="entry name" value="P-loop containing nucleotide triphosphate hydrolases"/>
    <property type="match status" value="1"/>
</dbReference>
<dbReference type="GO" id="GO:0016887">
    <property type="term" value="F:ATP hydrolysis activity"/>
    <property type="evidence" value="ECO:0007669"/>
    <property type="project" value="InterPro"/>
</dbReference>
<dbReference type="Pfam" id="PF07724">
    <property type="entry name" value="AAA_2"/>
    <property type="match status" value="1"/>
</dbReference>
<gene>
    <name evidence="5" type="ORF">M431DRAFT_509109</name>
</gene>
<keyword evidence="2" id="KW-0067">ATP-binding</keyword>
<dbReference type="InterPro" id="IPR027417">
    <property type="entry name" value="P-loop_NTPase"/>
</dbReference>
<dbReference type="PANTHER" id="PTHR11638:SF89">
    <property type="entry name" value="AAA+ ATPASE DOMAIN-CONTAINING PROTEIN"/>
    <property type="match status" value="1"/>
</dbReference>
<dbReference type="RefSeq" id="XP_024773781.1">
    <property type="nucleotide sequence ID" value="XM_024919234.1"/>
</dbReference>
<feature type="region of interest" description="Disordered" evidence="3">
    <location>
        <begin position="65"/>
        <end position="106"/>
    </location>
</feature>
<dbReference type="InterPro" id="IPR003959">
    <property type="entry name" value="ATPase_AAA_core"/>
</dbReference>
<evidence type="ECO:0000256" key="1">
    <source>
        <dbReference type="ARBA" id="ARBA00022741"/>
    </source>
</evidence>
<dbReference type="SUPFAM" id="SSF52540">
    <property type="entry name" value="P-loop containing nucleoside triphosphate hydrolases"/>
    <property type="match status" value="1"/>
</dbReference>
<evidence type="ECO:0000256" key="2">
    <source>
        <dbReference type="ARBA" id="ARBA00022840"/>
    </source>
</evidence>
<dbReference type="GO" id="GO:0005737">
    <property type="term" value="C:cytoplasm"/>
    <property type="evidence" value="ECO:0007669"/>
    <property type="project" value="TreeGrafter"/>
</dbReference>
<accession>A0A2T4AAI9</accession>
<dbReference type="GO" id="GO:0034605">
    <property type="term" value="P:cellular response to heat"/>
    <property type="evidence" value="ECO:0007669"/>
    <property type="project" value="TreeGrafter"/>
</dbReference>
<sequence length="664" mass="74096">MSDTQSDTQSVFWMDIKPNMADDKLIQSLMKRCGCSRKRAITLLKICNNNVDEAEKHHRLVESYTQDLTDESPSSTPEFLELAQSNPPSKGPFSSRSNSAMSYRTSSDMGYQSDAQESIHDTARDSAPQEWDFTLPRLPWLEISTEDDFSPDSLAAAIQHGVKAYRLRSYLNTYDPRLLGQDINANVMGFPLIFYAVESNDENMVRLLTEFGASVSAVYEAFQVPLLAFAIMCGETLQLDTTNMVCVLLSIGASPHSIPMDLFAPYLRDEATSVEEKGKNVIAAASETAWCSPFTKTRLARNINLTQRYFLEKSTKMKPPSKKMRQIAQIKNCQGLLGIPYFLVGQTVASELLIQRLLTHLMMPAKQPLVLCFAGPSGHGKTELARQLGHLLSLDLEVVDCTTFTHEMELFGPRAPYHGYQRGSAVNNFLVEHSGRQCIVFLDEFEKTTSEIHQSLLLPFDNGEYRDRRTGDRINCSNTIWIMATNALDDTILDFYDHNDAIAGDDADERARLRGKLCQQLQEGFLQKFGAPVTGRISDFIPLLPFSAGEQAVITHKCLLELAQELRLPISLIKGPAERLIGDIRLLIRRDGTVCSTLAKAHYHNKLGARSLKAGAEKVKRIVLDAYLDDDEEIEEQNTLRDVVINVDGGEIVGKMLPVTKAAA</sequence>
<dbReference type="InterPro" id="IPR003593">
    <property type="entry name" value="AAA+_ATPase"/>
</dbReference>
<dbReference type="STRING" id="983964.A0A2T4AAI9"/>
<name>A0A2T4AAI9_TRIHA</name>
<dbReference type="InterPro" id="IPR036770">
    <property type="entry name" value="Ankyrin_rpt-contain_sf"/>
</dbReference>
<reference evidence="5 6" key="1">
    <citation type="submission" date="2016-07" db="EMBL/GenBank/DDBJ databases">
        <title>Multiple horizontal gene transfer events from other fungi enriched the ability of initially mycotrophic Trichoderma (Ascomycota) to feed on dead plant biomass.</title>
        <authorList>
            <consortium name="DOE Joint Genome Institute"/>
            <person name="Aerts A."/>
            <person name="Atanasova L."/>
            <person name="Chenthamara K."/>
            <person name="Zhang J."/>
            <person name="Grujic M."/>
            <person name="Henrissat B."/>
            <person name="Kuo A."/>
            <person name="Salamov A."/>
            <person name="Lipzen A."/>
            <person name="Labutti K."/>
            <person name="Barry K."/>
            <person name="Miao Y."/>
            <person name="Rahimi M.J."/>
            <person name="Shen Q."/>
            <person name="Grigoriev I.V."/>
            <person name="Kubicek C.P."/>
            <person name="Druzhinina I.S."/>
        </authorList>
    </citation>
    <scope>NUCLEOTIDE SEQUENCE [LARGE SCALE GENOMIC DNA]</scope>
    <source>
        <strain evidence="5 6">CBS 226.95</strain>
    </source>
</reference>
<dbReference type="Proteomes" id="UP000241690">
    <property type="component" value="Unassembled WGS sequence"/>
</dbReference>
<keyword evidence="1" id="KW-0547">Nucleotide-binding</keyword>
<dbReference type="InterPro" id="IPR001270">
    <property type="entry name" value="ClpA/B"/>
</dbReference>
<dbReference type="PRINTS" id="PR00300">
    <property type="entry name" value="CLPPROTEASEA"/>
</dbReference>
<dbReference type="PANTHER" id="PTHR11638">
    <property type="entry name" value="ATP-DEPENDENT CLP PROTEASE"/>
    <property type="match status" value="1"/>
</dbReference>
<dbReference type="GO" id="GO:0005524">
    <property type="term" value="F:ATP binding"/>
    <property type="evidence" value="ECO:0007669"/>
    <property type="project" value="UniProtKB-KW"/>
</dbReference>
<dbReference type="InterPro" id="IPR050130">
    <property type="entry name" value="ClpA_ClpB"/>
</dbReference>
<feature type="domain" description="AAA+ ATPase" evidence="4">
    <location>
        <begin position="367"/>
        <end position="523"/>
    </location>
</feature>
<dbReference type="EMBL" id="KZ679681">
    <property type="protein sequence ID" value="PTB54104.1"/>
    <property type="molecule type" value="Genomic_DNA"/>
</dbReference>
<protein>
    <recommendedName>
        <fullName evidence="4">AAA+ ATPase domain-containing protein</fullName>
    </recommendedName>
</protein>
<evidence type="ECO:0000313" key="5">
    <source>
        <dbReference type="EMBL" id="PTB54104.1"/>
    </source>
</evidence>
<proteinExistence type="predicted"/>
<dbReference type="SUPFAM" id="SSF48403">
    <property type="entry name" value="Ankyrin repeat"/>
    <property type="match status" value="1"/>
</dbReference>
<keyword evidence="6" id="KW-1185">Reference proteome</keyword>
<evidence type="ECO:0000259" key="4">
    <source>
        <dbReference type="SMART" id="SM00382"/>
    </source>
</evidence>
<evidence type="ECO:0000256" key="3">
    <source>
        <dbReference type="SAM" id="MobiDB-lite"/>
    </source>
</evidence>
<dbReference type="SMART" id="SM00382">
    <property type="entry name" value="AAA"/>
    <property type="match status" value="1"/>
</dbReference>
<dbReference type="AlphaFoldDB" id="A0A2T4AAI9"/>
<dbReference type="GeneID" id="36627803"/>